<dbReference type="EMBL" id="JACHEJ010000008">
    <property type="protein sequence ID" value="MBB6181100.1"/>
    <property type="molecule type" value="Genomic_DNA"/>
</dbReference>
<evidence type="ECO:0000313" key="3">
    <source>
        <dbReference type="EMBL" id="MBB6181100.1"/>
    </source>
</evidence>
<evidence type="ECO:0000256" key="2">
    <source>
        <dbReference type="SAM" id="SignalP"/>
    </source>
</evidence>
<feature type="compositionally biased region" description="Polar residues" evidence="1">
    <location>
        <begin position="197"/>
        <end position="206"/>
    </location>
</feature>
<feature type="compositionally biased region" description="Basic and acidic residues" evidence="1">
    <location>
        <begin position="98"/>
        <end position="108"/>
    </location>
</feature>
<organism evidence="3 4">
    <name type="scientific">Pseudorhizobium flavum</name>
    <dbReference type="NCBI Taxonomy" id="1335061"/>
    <lineage>
        <taxon>Bacteria</taxon>
        <taxon>Pseudomonadati</taxon>
        <taxon>Pseudomonadota</taxon>
        <taxon>Alphaproteobacteria</taxon>
        <taxon>Hyphomicrobiales</taxon>
        <taxon>Rhizobiaceae</taxon>
        <taxon>Rhizobium/Agrobacterium group</taxon>
        <taxon>Pseudorhizobium</taxon>
    </lineage>
</organism>
<name>A0A7X0DDV3_9HYPH</name>
<accession>A0A7X0DDV3</accession>
<evidence type="ECO:0000256" key="1">
    <source>
        <dbReference type="SAM" id="MobiDB-lite"/>
    </source>
</evidence>
<keyword evidence="2" id="KW-0732">Signal</keyword>
<evidence type="ECO:0000313" key="4">
    <source>
        <dbReference type="Proteomes" id="UP000535501"/>
    </source>
</evidence>
<feature type="region of interest" description="Disordered" evidence="1">
    <location>
        <begin position="177"/>
        <end position="206"/>
    </location>
</feature>
<feature type="signal peptide" evidence="2">
    <location>
        <begin position="1"/>
        <end position="18"/>
    </location>
</feature>
<feature type="compositionally biased region" description="Basic and acidic residues" evidence="1">
    <location>
        <begin position="180"/>
        <end position="194"/>
    </location>
</feature>
<protein>
    <recommendedName>
        <fullName evidence="5">Lipoprotein</fullName>
    </recommendedName>
</protein>
<feature type="region of interest" description="Disordered" evidence="1">
    <location>
        <begin position="45"/>
        <end position="133"/>
    </location>
</feature>
<dbReference type="Proteomes" id="UP000535501">
    <property type="component" value="Unassembled WGS sequence"/>
</dbReference>
<dbReference type="AlphaFoldDB" id="A0A7X0DDV3"/>
<dbReference type="RefSeq" id="WP_077548178.1">
    <property type="nucleotide sequence ID" value="NZ_JACHEJ010000008.1"/>
</dbReference>
<dbReference type="PROSITE" id="PS51257">
    <property type="entry name" value="PROKAR_LIPOPROTEIN"/>
    <property type="match status" value="1"/>
</dbReference>
<gene>
    <name evidence="3" type="ORF">HNQ75_003085</name>
</gene>
<comment type="caution">
    <text evidence="3">The sequence shown here is derived from an EMBL/GenBank/DDBJ whole genome shotgun (WGS) entry which is preliminary data.</text>
</comment>
<feature type="chain" id="PRO_5030753515" description="Lipoprotein" evidence="2">
    <location>
        <begin position="19"/>
        <end position="206"/>
    </location>
</feature>
<keyword evidence="4" id="KW-1185">Reference proteome</keyword>
<reference evidence="3 4" key="1">
    <citation type="submission" date="2020-08" db="EMBL/GenBank/DDBJ databases">
        <title>Genomic Encyclopedia of Type Strains, Phase IV (KMG-IV): sequencing the most valuable type-strain genomes for metagenomic binning, comparative biology and taxonomic classification.</title>
        <authorList>
            <person name="Goeker M."/>
        </authorList>
    </citation>
    <scope>NUCLEOTIDE SEQUENCE [LARGE SCALE GENOMIC DNA]</scope>
    <source>
        <strain evidence="3 4">DSM 102134</strain>
    </source>
</reference>
<sequence length="206" mass="22535">MKTSHGFRAALSATGLMAGMLALSGCMGSPTYGTGTSAMEQLSNDLTSAVSLGPQEKRDVKYNPRPGLVVTAQDKSLPPPQASLASRETNPAWVESPEETRQRLRQEAAENEGNPGYRSPLLAGKGKAGQMTESEKWEAFRQAKQNLNSADVTQTRRSLTDPPVEYRAVDSAALEDLGEPELKKERRRKKEAEAAKQTSSWWKPFQ</sequence>
<evidence type="ECO:0008006" key="5">
    <source>
        <dbReference type="Google" id="ProtNLM"/>
    </source>
</evidence>
<proteinExistence type="predicted"/>